<dbReference type="KEGG" id="mgk:FSB76_23570"/>
<dbReference type="CDD" id="cd21133">
    <property type="entry name" value="EVE"/>
    <property type="match status" value="1"/>
</dbReference>
<gene>
    <name evidence="2" type="ORF">FSB76_23570</name>
</gene>
<sequence length="137" mass="15888">MKNTLFWLVKSEPVKYSWEKFNKDGRTFWDGVRNYQARNNLRLMQEGDLVLFYHSNDGKEVVGIAKVVKEAYQDPTTEDPNWVVVDLSPVETLKKPVTLETIKADEQLKDVGLVRQGRLSVMALKREEFDRILELGS</sequence>
<accession>A0A5B8W4L0</accession>
<dbReference type="PANTHER" id="PTHR14087:SF7">
    <property type="entry name" value="THYMOCYTE NUCLEAR PROTEIN 1"/>
    <property type="match status" value="1"/>
</dbReference>
<dbReference type="OrthoDB" id="9791347at2"/>
<dbReference type="RefSeq" id="WP_147057754.1">
    <property type="nucleotide sequence ID" value="NZ_CP042437.1"/>
</dbReference>
<feature type="domain" description="EVE" evidence="1">
    <location>
        <begin position="6"/>
        <end position="135"/>
    </location>
</feature>
<dbReference type="EMBL" id="CP042437">
    <property type="protein sequence ID" value="QEC78784.1"/>
    <property type="molecule type" value="Genomic_DNA"/>
</dbReference>
<evidence type="ECO:0000313" key="3">
    <source>
        <dbReference type="Proteomes" id="UP000321362"/>
    </source>
</evidence>
<evidence type="ECO:0000313" key="2">
    <source>
        <dbReference type="EMBL" id="QEC78784.1"/>
    </source>
</evidence>
<name>A0A5B8W4L0_9SPHI</name>
<dbReference type="Gene3D" id="3.10.590.10">
    <property type="entry name" value="ph1033 like domains"/>
    <property type="match status" value="1"/>
</dbReference>
<keyword evidence="3" id="KW-1185">Reference proteome</keyword>
<dbReference type="SUPFAM" id="SSF88697">
    <property type="entry name" value="PUA domain-like"/>
    <property type="match status" value="1"/>
</dbReference>
<dbReference type="AlphaFoldDB" id="A0A5B8W4L0"/>
<reference evidence="2 3" key="1">
    <citation type="journal article" date="2013" name="J. Microbiol.">
        <title>Mucilaginibacter ginsenosidivorax sp. nov., with ginsenoside converting activity isolated from sediment.</title>
        <authorList>
            <person name="Kim J.K."/>
            <person name="Choi T.E."/>
            <person name="Liu Q.M."/>
            <person name="Park H.Y."/>
            <person name="Yi T.H."/>
            <person name="Yoon M.H."/>
            <person name="Kim S.C."/>
            <person name="Im W.T."/>
        </authorList>
    </citation>
    <scope>NUCLEOTIDE SEQUENCE [LARGE SCALE GENOMIC DNA]</scope>
    <source>
        <strain evidence="2 3">KHI28</strain>
    </source>
</reference>
<organism evidence="2 3">
    <name type="scientific">Mucilaginibacter ginsenosidivorax</name>
    <dbReference type="NCBI Taxonomy" id="862126"/>
    <lineage>
        <taxon>Bacteria</taxon>
        <taxon>Pseudomonadati</taxon>
        <taxon>Bacteroidota</taxon>
        <taxon>Sphingobacteriia</taxon>
        <taxon>Sphingobacteriales</taxon>
        <taxon>Sphingobacteriaceae</taxon>
        <taxon>Mucilaginibacter</taxon>
    </lineage>
</organism>
<dbReference type="PANTHER" id="PTHR14087">
    <property type="entry name" value="THYMOCYTE NUCLEAR PROTEIN 1"/>
    <property type="match status" value="1"/>
</dbReference>
<proteinExistence type="predicted"/>
<protein>
    <submittedName>
        <fullName evidence="2">EVE domain-containing protein</fullName>
    </submittedName>
</protein>
<evidence type="ECO:0000259" key="1">
    <source>
        <dbReference type="Pfam" id="PF01878"/>
    </source>
</evidence>
<dbReference type="InterPro" id="IPR002740">
    <property type="entry name" value="EVE_domain"/>
</dbReference>
<dbReference type="InterPro" id="IPR015947">
    <property type="entry name" value="PUA-like_sf"/>
</dbReference>
<dbReference type="Proteomes" id="UP000321362">
    <property type="component" value="Chromosome"/>
</dbReference>
<dbReference type="Pfam" id="PF01878">
    <property type="entry name" value="EVE"/>
    <property type="match status" value="1"/>
</dbReference>
<dbReference type="InterPro" id="IPR047197">
    <property type="entry name" value="THYN1-like_EVE"/>
</dbReference>
<dbReference type="InterPro" id="IPR052181">
    <property type="entry name" value="5hmC_binding"/>
</dbReference>